<dbReference type="InterPro" id="IPR012171">
    <property type="entry name" value="Fatty_acid_desaturase"/>
</dbReference>
<dbReference type="Gene3D" id="3.10.120.10">
    <property type="entry name" value="Cytochrome b5-like heme/steroid binding domain"/>
    <property type="match status" value="1"/>
</dbReference>
<dbReference type="EMBL" id="JATAAI010000001">
    <property type="protein sequence ID" value="KAK1748708.1"/>
    <property type="molecule type" value="Genomic_DNA"/>
</dbReference>
<gene>
    <name evidence="3" type="ORF">QTG54_000647</name>
</gene>
<organism evidence="3 4">
    <name type="scientific">Skeletonema marinoi</name>
    <dbReference type="NCBI Taxonomy" id="267567"/>
    <lineage>
        <taxon>Eukaryota</taxon>
        <taxon>Sar</taxon>
        <taxon>Stramenopiles</taxon>
        <taxon>Ochrophyta</taxon>
        <taxon>Bacillariophyta</taxon>
        <taxon>Coscinodiscophyceae</taxon>
        <taxon>Thalassiosirophycidae</taxon>
        <taxon>Thalassiosirales</taxon>
        <taxon>Skeletonemataceae</taxon>
        <taxon>Skeletonema</taxon>
        <taxon>Skeletonema marinoi-dohrnii complex</taxon>
    </lineage>
</organism>
<dbReference type="GO" id="GO:0016020">
    <property type="term" value="C:membrane"/>
    <property type="evidence" value="ECO:0007669"/>
    <property type="project" value="TreeGrafter"/>
</dbReference>
<keyword evidence="1" id="KW-0472">Membrane</keyword>
<accession>A0AAD9DKH3</accession>
<comment type="caution">
    <text evidence="3">The sequence shown here is derived from an EMBL/GenBank/DDBJ whole genome shotgun (WGS) entry which is preliminary data.</text>
</comment>
<dbReference type="GO" id="GO:0016717">
    <property type="term" value="F:oxidoreductase activity, acting on paired donors, with oxidation of a pair of donors resulting in the reduction of molecular oxygen to two molecules of water"/>
    <property type="evidence" value="ECO:0007669"/>
    <property type="project" value="TreeGrafter"/>
</dbReference>
<keyword evidence="1" id="KW-0812">Transmembrane</keyword>
<feature type="transmembrane region" description="Helical" evidence="1">
    <location>
        <begin position="363"/>
        <end position="384"/>
    </location>
</feature>
<dbReference type="SUPFAM" id="SSF55856">
    <property type="entry name" value="Cytochrome b5-like heme/steroid binding domain"/>
    <property type="match status" value="1"/>
</dbReference>
<keyword evidence="3" id="KW-0560">Oxidoreductase</keyword>
<dbReference type="GO" id="GO:0006636">
    <property type="term" value="P:unsaturated fatty acid biosynthetic process"/>
    <property type="evidence" value="ECO:0007669"/>
    <property type="project" value="UniProtKB-ARBA"/>
</dbReference>
<evidence type="ECO:0000313" key="4">
    <source>
        <dbReference type="Proteomes" id="UP001224775"/>
    </source>
</evidence>
<evidence type="ECO:0000313" key="3">
    <source>
        <dbReference type="EMBL" id="KAK1748708.1"/>
    </source>
</evidence>
<dbReference type="Pfam" id="PF00173">
    <property type="entry name" value="Cyt-b5"/>
    <property type="match status" value="1"/>
</dbReference>
<dbReference type="InterPro" id="IPR001199">
    <property type="entry name" value="Cyt_B5-like_heme/steroid-bd"/>
</dbReference>
<dbReference type="GO" id="GO:0042759">
    <property type="term" value="P:long-chain fatty acid biosynthetic process"/>
    <property type="evidence" value="ECO:0007669"/>
    <property type="project" value="UniProtKB-ARBA"/>
</dbReference>
<evidence type="ECO:0000256" key="1">
    <source>
        <dbReference type="SAM" id="Phobius"/>
    </source>
</evidence>
<dbReference type="Proteomes" id="UP001224775">
    <property type="component" value="Unassembled WGS sequence"/>
</dbReference>
<sequence length="529" mass="59437">MCKNNVPAADAKLKGAAAASTVLKTISKSELASHNTPHSAWCAVHSTDASGKYTGGHVVLDITSFASRHPGGDLILLAAGKDASVLFETYHPRGVPHSLVKKLQIGVMEKGAYENSFYSWDSDFYKVLKQRVCERIEEKGLQRRGSGEILIKALFLLAGFWYSLYHMYTQTNFTNAAIASISMGIFAAMIGVNIQHDGNHGAFAKSKFINKFAGWTFDMIGGSAFTWELQHMLGHHPYTNVLDEVEHKRKEDEGVDCKLEEKDQESDPDVFSSFPLMRMHPLHEVSWFHRYQHIYAPFLFALMTLAKVFQQDFEIVLTGKLYHIDAAVRYGSIWNVMRFWSMKIITMFYMLGLPIYFHGAVKGVGLFVIGHLAAGELLATMFIVNHVIEGVSYGHKGVTNDEGVKVAKPATIMGDTPMERTREQLMNGKSDKSTVPSVPFDDWAAVQCQTSVNWSSGSWFWNHFSGGLSHQIEHHLFPSICHTNYCYIQEVVQKTCEEYGVPYQTESSLYVAYGKMLNHLKFLGRTKQL</sequence>
<dbReference type="CDD" id="cd03506">
    <property type="entry name" value="Delta6-FADS-like"/>
    <property type="match status" value="1"/>
</dbReference>
<name>A0AAD9DKH3_9STRA</name>
<dbReference type="InterPro" id="IPR005804">
    <property type="entry name" value="FA_desaturase_dom"/>
</dbReference>
<dbReference type="PANTHER" id="PTHR19353:SF19">
    <property type="entry name" value="DELTA(5) FATTY ACID DESATURASE C-RELATED"/>
    <property type="match status" value="1"/>
</dbReference>
<feature type="transmembrane region" description="Helical" evidence="1">
    <location>
        <begin position="339"/>
        <end position="357"/>
    </location>
</feature>
<keyword evidence="1" id="KW-1133">Transmembrane helix</keyword>
<dbReference type="Pfam" id="PF00487">
    <property type="entry name" value="FA_desaturase"/>
    <property type="match status" value="1"/>
</dbReference>
<dbReference type="InterPro" id="IPR036400">
    <property type="entry name" value="Cyt_B5-like_heme/steroid_sf"/>
</dbReference>
<feature type="transmembrane region" description="Helical" evidence="1">
    <location>
        <begin position="149"/>
        <end position="168"/>
    </location>
</feature>
<dbReference type="PANTHER" id="PTHR19353">
    <property type="entry name" value="FATTY ACID DESATURASE 2"/>
    <property type="match status" value="1"/>
</dbReference>
<feature type="domain" description="Cytochrome b5 heme-binding" evidence="2">
    <location>
        <begin position="23"/>
        <end position="109"/>
    </location>
</feature>
<dbReference type="AlphaFoldDB" id="A0AAD9DKH3"/>
<dbReference type="PIRSF" id="PIRSF015921">
    <property type="entry name" value="FA_sphinglp_des"/>
    <property type="match status" value="1"/>
</dbReference>
<feature type="transmembrane region" description="Helical" evidence="1">
    <location>
        <begin position="174"/>
        <end position="194"/>
    </location>
</feature>
<dbReference type="EC" id="1.14.19.31" evidence="3"/>
<proteinExistence type="predicted"/>
<reference evidence="3" key="1">
    <citation type="submission" date="2023-06" db="EMBL/GenBank/DDBJ databases">
        <title>Survivors Of The Sea: Transcriptome response of Skeletonema marinoi to long-term dormancy.</title>
        <authorList>
            <person name="Pinder M.I.M."/>
            <person name="Kourtchenko O."/>
            <person name="Robertson E.K."/>
            <person name="Larsson T."/>
            <person name="Maumus F."/>
            <person name="Osuna-Cruz C.M."/>
            <person name="Vancaester E."/>
            <person name="Stenow R."/>
            <person name="Vandepoele K."/>
            <person name="Ploug H."/>
            <person name="Bruchert V."/>
            <person name="Godhe A."/>
            <person name="Topel M."/>
        </authorList>
    </citation>
    <scope>NUCLEOTIDE SEQUENCE</scope>
    <source>
        <strain evidence="3">R05AC</strain>
    </source>
</reference>
<dbReference type="SMART" id="SM01117">
    <property type="entry name" value="Cyt-b5"/>
    <property type="match status" value="1"/>
</dbReference>
<keyword evidence="4" id="KW-1185">Reference proteome</keyword>
<evidence type="ECO:0000259" key="2">
    <source>
        <dbReference type="PROSITE" id="PS50255"/>
    </source>
</evidence>
<dbReference type="PROSITE" id="PS50255">
    <property type="entry name" value="CYTOCHROME_B5_2"/>
    <property type="match status" value="1"/>
</dbReference>
<protein>
    <submittedName>
        <fullName evidence="3">Delta-4 fatty acid desaturase</fullName>
        <ecNumber evidence="3">1.14.19.31</ecNumber>
    </submittedName>
</protein>